<organism evidence="2 3">
    <name type="scientific">Rangifer tarandus platyrhynchus</name>
    <name type="common">Svalbard reindeer</name>
    <dbReference type="NCBI Taxonomy" id="3082113"/>
    <lineage>
        <taxon>Eukaryota</taxon>
        <taxon>Metazoa</taxon>
        <taxon>Chordata</taxon>
        <taxon>Craniata</taxon>
        <taxon>Vertebrata</taxon>
        <taxon>Euteleostomi</taxon>
        <taxon>Mammalia</taxon>
        <taxon>Eutheria</taxon>
        <taxon>Laurasiatheria</taxon>
        <taxon>Artiodactyla</taxon>
        <taxon>Ruminantia</taxon>
        <taxon>Pecora</taxon>
        <taxon>Cervidae</taxon>
        <taxon>Odocoileinae</taxon>
        <taxon>Rangifer</taxon>
    </lineage>
</organism>
<sequence length="147" mass="15891">MLPFRVLSEPFLLSAGHRDPGKSQGADALPHGALPRKLVPELRLPQDPTAQQDDPEESQGAAEGGGGCDSLAMFLQAQGAPAPHLGETVIEQCLKRLYSLKRMDFRFLKGQGVLSTSTRPFPGLGGQVLQKLVLREAPRDAETPRQQ</sequence>
<name>A0ABN8XQB8_RANTA</name>
<accession>A0ABN8XQB8</accession>
<gene>
    <name evidence="2" type="ORF">MRATA1EN1_LOCUS537</name>
</gene>
<protein>
    <submittedName>
        <fullName evidence="2">Uncharacterized protein</fullName>
    </submittedName>
</protein>
<feature type="region of interest" description="Disordered" evidence="1">
    <location>
        <begin position="13"/>
        <end position="69"/>
    </location>
</feature>
<evidence type="ECO:0000313" key="2">
    <source>
        <dbReference type="EMBL" id="CAI9151575.1"/>
    </source>
</evidence>
<reference evidence="2" key="1">
    <citation type="submission" date="2023-04" db="EMBL/GenBank/DDBJ databases">
        <authorList>
            <consortium name="ELIXIR-Norway"/>
        </authorList>
    </citation>
    <scope>NUCLEOTIDE SEQUENCE [LARGE SCALE GENOMIC DNA]</scope>
</reference>
<evidence type="ECO:0000256" key="1">
    <source>
        <dbReference type="SAM" id="MobiDB-lite"/>
    </source>
</evidence>
<evidence type="ECO:0000313" key="3">
    <source>
        <dbReference type="Proteomes" id="UP001176941"/>
    </source>
</evidence>
<proteinExistence type="predicted"/>
<dbReference type="EMBL" id="OX459937">
    <property type="protein sequence ID" value="CAI9151575.1"/>
    <property type="molecule type" value="Genomic_DNA"/>
</dbReference>
<keyword evidence="3" id="KW-1185">Reference proteome</keyword>
<dbReference type="Proteomes" id="UP001176941">
    <property type="component" value="Chromosome 1"/>
</dbReference>